<dbReference type="GO" id="GO:0007165">
    <property type="term" value="P:signal transduction"/>
    <property type="evidence" value="ECO:0007669"/>
    <property type="project" value="TreeGrafter"/>
</dbReference>
<keyword evidence="1 5" id="KW-0673">Quorum sensing</keyword>
<organism evidence="6 7">
    <name type="scientific">Marimonas arenosa</name>
    <dbReference type="NCBI Taxonomy" id="1795305"/>
    <lineage>
        <taxon>Bacteria</taxon>
        <taxon>Pseudomonadati</taxon>
        <taxon>Pseudomonadota</taxon>
        <taxon>Alphaproteobacteria</taxon>
        <taxon>Rhodobacterales</taxon>
        <taxon>Paracoccaceae</taxon>
        <taxon>Marimonas</taxon>
    </lineage>
</organism>
<dbReference type="AlphaFoldDB" id="A0AAE3W9P4"/>
<accession>A0AAE3W9P4</accession>
<gene>
    <name evidence="6" type="ORF">NO357_02615</name>
</gene>
<dbReference type="InterPro" id="IPR016181">
    <property type="entry name" value="Acyl_CoA_acyltransferase"/>
</dbReference>
<evidence type="ECO:0000313" key="6">
    <source>
        <dbReference type="EMBL" id="MDQ2088794.1"/>
    </source>
</evidence>
<reference evidence="6" key="2">
    <citation type="submission" date="2023-02" db="EMBL/GenBank/DDBJ databases">
        <title>'Rhodoalgimonas zhirmunskyi' gen. nov., isolated from a red alga.</title>
        <authorList>
            <person name="Nedashkovskaya O.I."/>
            <person name="Otstavnykh N.Y."/>
            <person name="Bystritskaya E.P."/>
            <person name="Balabanova L.A."/>
            <person name="Isaeva M.P."/>
        </authorList>
    </citation>
    <scope>NUCLEOTIDE SEQUENCE</scope>
    <source>
        <strain evidence="6">KCTC 52189</strain>
    </source>
</reference>
<keyword evidence="4 5" id="KW-0071">Autoinducer synthesis</keyword>
<comment type="similarity">
    <text evidence="5">Belongs to the autoinducer synthase family.</text>
</comment>
<proteinExistence type="inferred from homology"/>
<dbReference type="InterPro" id="IPR001690">
    <property type="entry name" value="Autoind_synthase"/>
</dbReference>
<dbReference type="PANTHER" id="PTHR39322:SF1">
    <property type="entry name" value="ISOVALERYL-HOMOSERINE LACTONE SYNTHASE"/>
    <property type="match status" value="1"/>
</dbReference>
<sequence length="252" mass="28399">MKHQRVPPSESRASLVFPELLPSRLPETTGGTTGGEQIRVKRRTRPDFATVAEKNRSVKTTTMSFASMHRYGELYVNFMKTRKRVFIDQLGWNLPCADGMEFDQYDTPFCRMVVVHEYGEVLAGIRLSPTTAQVGLHSYMLRDAQLGLLNGLPRDVLFFDAPVDPTVWEATRVFITDAVGAARRPAIQKILVNKMIDTVKESGGSSIIGIVPKIYARWLRRLDLNAVPVGPRFRIDGTLNQAILFNTRYSIQ</sequence>
<keyword evidence="7" id="KW-1185">Reference proteome</keyword>
<protein>
    <submittedName>
        <fullName evidence="6">N-acyl-L-homoserine lactone synthetase</fullName>
    </submittedName>
</protein>
<dbReference type="RefSeq" id="WP_306734057.1">
    <property type="nucleotide sequence ID" value="NZ_JANHAX010000001.1"/>
</dbReference>
<reference evidence="6" key="1">
    <citation type="submission" date="2022-07" db="EMBL/GenBank/DDBJ databases">
        <authorList>
            <person name="Otstavnykh N."/>
            <person name="Isaeva M."/>
            <person name="Bystritskaya E."/>
        </authorList>
    </citation>
    <scope>NUCLEOTIDE SEQUENCE</scope>
    <source>
        <strain evidence="6">KCTC 52189</strain>
    </source>
</reference>
<dbReference type="Gene3D" id="3.40.630.30">
    <property type="match status" value="1"/>
</dbReference>
<dbReference type="GO" id="GO:0009372">
    <property type="term" value="P:quorum sensing"/>
    <property type="evidence" value="ECO:0007669"/>
    <property type="project" value="UniProtKB-UniRule"/>
</dbReference>
<evidence type="ECO:0000256" key="4">
    <source>
        <dbReference type="ARBA" id="ARBA00022929"/>
    </source>
</evidence>
<dbReference type="Proteomes" id="UP001226762">
    <property type="component" value="Unassembled WGS sequence"/>
</dbReference>
<evidence type="ECO:0000313" key="7">
    <source>
        <dbReference type="Proteomes" id="UP001226762"/>
    </source>
</evidence>
<dbReference type="PANTHER" id="PTHR39322">
    <property type="entry name" value="ACYL-HOMOSERINE-LACTONE SYNTHASE"/>
    <property type="match status" value="1"/>
</dbReference>
<keyword evidence="3" id="KW-0949">S-adenosyl-L-methionine</keyword>
<dbReference type="EMBL" id="JANHAX010000001">
    <property type="protein sequence ID" value="MDQ2088794.1"/>
    <property type="molecule type" value="Genomic_DNA"/>
</dbReference>
<evidence type="ECO:0000256" key="5">
    <source>
        <dbReference type="PROSITE-ProRule" id="PRU00533"/>
    </source>
</evidence>
<dbReference type="SUPFAM" id="SSF55729">
    <property type="entry name" value="Acyl-CoA N-acyltransferases (Nat)"/>
    <property type="match status" value="1"/>
</dbReference>
<dbReference type="PROSITE" id="PS51187">
    <property type="entry name" value="AUTOINDUCER_SYNTH_2"/>
    <property type="match status" value="1"/>
</dbReference>
<evidence type="ECO:0000256" key="1">
    <source>
        <dbReference type="ARBA" id="ARBA00022654"/>
    </source>
</evidence>
<comment type="caution">
    <text evidence="6">The sequence shown here is derived from an EMBL/GenBank/DDBJ whole genome shotgun (WGS) entry which is preliminary data.</text>
</comment>
<evidence type="ECO:0000256" key="3">
    <source>
        <dbReference type="ARBA" id="ARBA00022691"/>
    </source>
</evidence>
<evidence type="ECO:0000256" key="2">
    <source>
        <dbReference type="ARBA" id="ARBA00022679"/>
    </source>
</evidence>
<keyword evidence="2" id="KW-0808">Transferase</keyword>
<dbReference type="Pfam" id="PF00765">
    <property type="entry name" value="Autoind_synth"/>
    <property type="match status" value="1"/>
</dbReference>
<dbReference type="GO" id="GO:0016740">
    <property type="term" value="F:transferase activity"/>
    <property type="evidence" value="ECO:0007669"/>
    <property type="project" value="UniProtKB-KW"/>
</dbReference>
<name>A0AAE3W9P4_9RHOB</name>